<feature type="transmembrane region" description="Helical" evidence="1">
    <location>
        <begin position="15"/>
        <end position="35"/>
    </location>
</feature>
<dbReference type="PANTHER" id="PTHR35152:SF1">
    <property type="entry name" value="DOMAIN SIGNALLING PROTEIN, PUTATIVE (AFU_ORTHOLOGUE AFUA_5G11310)-RELATED"/>
    <property type="match status" value="1"/>
</dbReference>
<evidence type="ECO:0000313" key="4">
    <source>
        <dbReference type="Proteomes" id="UP000483286"/>
    </source>
</evidence>
<dbReference type="PROSITE" id="PS50924">
    <property type="entry name" value="MHYT"/>
    <property type="match status" value="1"/>
</dbReference>
<dbReference type="GO" id="GO:0016020">
    <property type="term" value="C:membrane"/>
    <property type="evidence" value="ECO:0007669"/>
    <property type="project" value="UniProtKB-UniRule"/>
</dbReference>
<protein>
    <recommendedName>
        <fullName evidence="2">MHYT domain-containing protein</fullName>
    </recommendedName>
</protein>
<comment type="caution">
    <text evidence="3">The sequence shown here is derived from an EMBL/GenBank/DDBJ whole genome shotgun (WGS) entry which is preliminary data.</text>
</comment>
<gene>
    <name evidence="3" type="ORF">GO986_20175</name>
</gene>
<evidence type="ECO:0000313" key="3">
    <source>
        <dbReference type="EMBL" id="MVN89061.1"/>
    </source>
</evidence>
<dbReference type="PANTHER" id="PTHR35152">
    <property type="entry name" value="DOMAIN SIGNALLING PROTEIN, PUTATIVE (AFU_ORTHOLOGUE AFUA_5G11310)-RELATED"/>
    <property type="match status" value="1"/>
</dbReference>
<sequence length="273" mass="28932">MEDSGILPHTWNSSYLVMGYLILALGSYLALEFAGRAGSNIRNVANRFWLVGQVLVFGHVLWATHFLAKMAFGLNTALTVDYRFMILTGALTLLALFPAFLVVYTGRFSFWRLGLAGTVAGGGLALMHYVGRFGDSAAGTEIQVNGWLMAAFVLVSILVSSGALYLSRLVAFRGMQQFNRVRQVAVQTGGALLISAGFFGAALLGMASLSYRITDVLKVGNAAAGADVQLLTLVTIVISFLLLGLAVTSVLMDAGRSGDDELDFGDLGASAAD</sequence>
<feature type="transmembrane region" description="Helical" evidence="1">
    <location>
        <begin position="231"/>
        <end position="252"/>
    </location>
</feature>
<dbReference type="Proteomes" id="UP000483286">
    <property type="component" value="Unassembled WGS sequence"/>
</dbReference>
<name>A0A7C9LTH9_9DEIO</name>
<keyword evidence="1" id="KW-0472">Membrane</keyword>
<organism evidence="3 4">
    <name type="scientific">Deinococcus arboris</name>
    <dbReference type="NCBI Taxonomy" id="2682977"/>
    <lineage>
        <taxon>Bacteria</taxon>
        <taxon>Thermotogati</taxon>
        <taxon>Deinococcota</taxon>
        <taxon>Deinococci</taxon>
        <taxon>Deinococcales</taxon>
        <taxon>Deinococcaceae</taxon>
        <taxon>Deinococcus</taxon>
    </lineage>
</organism>
<dbReference type="RefSeq" id="WP_157461321.1">
    <property type="nucleotide sequence ID" value="NZ_WQLB01000041.1"/>
</dbReference>
<evidence type="ECO:0000256" key="1">
    <source>
        <dbReference type="PROSITE-ProRule" id="PRU00244"/>
    </source>
</evidence>
<proteinExistence type="predicted"/>
<feature type="transmembrane region" description="Helical" evidence="1">
    <location>
        <begin position="150"/>
        <end position="171"/>
    </location>
</feature>
<feature type="transmembrane region" description="Helical" evidence="1">
    <location>
        <begin position="110"/>
        <end position="130"/>
    </location>
</feature>
<reference evidence="3 4" key="1">
    <citation type="submission" date="2019-12" db="EMBL/GenBank/DDBJ databases">
        <title>Deinococcus sp. HMF7620 Genome sequencing and assembly.</title>
        <authorList>
            <person name="Kang H."/>
            <person name="Kim H."/>
            <person name="Joh K."/>
        </authorList>
    </citation>
    <scope>NUCLEOTIDE SEQUENCE [LARGE SCALE GENOMIC DNA]</scope>
    <source>
        <strain evidence="3 4">HMF7620</strain>
    </source>
</reference>
<feature type="transmembrane region" description="Helical" evidence="1">
    <location>
        <begin position="191"/>
        <end position="211"/>
    </location>
</feature>
<dbReference type="InterPro" id="IPR005330">
    <property type="entry name" value="MHYT_dom"/>
</dbReference>
<evidence type="ECO:0000259" key="2">
    <source>
        <dbReference type="PROSITE" id="PS50924"/>
    </source>
</evidence>
<dbReference type="AlphaFoldDB" id="A0A7C9LTH9"/>
<feature type="transmembrane region" description="Helical" evidence="1">
    <location>
        <begin position="84"/>
        <end position="103"/>
    </location>
</feature>
<keyword evidence="4" id="KW-1185">Reference proteome</keyword>
<dbReference type="EMBL" id="WQLB01000041">
    <property type="protein sequence ID" value="MVN89061.1"/>
    <property type="molecule type" value="Genomic_DNA"/>
</dbReference>
<keyword evidence="1" id="KW-1133">Transmembrane helix</keyword>
<accession>A0A7C9LTH9</accession>
<feature type="transmembrane region" description="Helical" evidence="1">
    <location>
        <begin position="47"/>
        <end position="64"/>
    </location>
</feature>
<keyword evidence="1" id="KW-0812">Transmembrane</keyword>
<feature type="domain" description="MHYT" evidence="2">
    <location>
        <begin position="11"/>
        <end position="212"/>
    </location>
</feature>